<reference evidence="1" key="1">
    <citation type="submission" date="2019-04" db="EMBL/GenBank/DDBJ databases">
        <title>Friends and foes A comparative genomics study of 23 Aspergillus species from section Flavi.</title>
        <authorList>
            <consortium name="DOE Joint Genome Institute"/>
            <person name="Kjaerbolling I."/>
            <person name="Vesth T."/>
            <person name="Frisvad J.C."/>
            <person name="Nybo J.L."/>
            <person name="Theobald S."/>
            <person name="Kildgaard S."/>
            <person name="Isbrandt T."/>
            <person name="Kuo A."/>
            <person name="Sato A."/>
            <person name="Lyhne E.K."/>
            <person name="Kogle M.E."/>
            <person name="Wiebenga A."/>
            <person name="Kun R.S."/>
            <person name="Lubbers R.J."/>
            <person name="Makela M.R."/>
            <person name="Barry K."/>
            <person name="Chovatia M."/>
            <person name="Clum A."/>
            <person name="Daum C."/>
            <person name="Haridas S."/>
            <person name="He G."/>
            <person name="LaButti K."/>
            <person name="Lipzen A."/>
            <person name="Mondo S."/>
            <person name="Riley R."/>
            <person name="Salamov A."/>
            <person name="Simmons B.A."/>
            <person name="Magnuson J.K."/>
            <person name="Henrissat B."/>
            <person name="Mortensen U.H."/>
            <person name="Larsen T.O."/>
            <person name="Devries R.P."/>
            <person name="Grigoriev I.V."/>
            <person name="Machida M."/>
            <person name="Baker S.E."/>
            <person name="Andersen M.R."/>
        </authorList>
    </citation>
    <scope>NUCLEOTIDE SEQUENCE</scope>
    <source>
        <strain evidence="1">CBS 117612</strain>
    </source>
</reference>
<protein>
    <submittedName>
        <fullName evidence="1">Uncharacterized protein</fullName>
    </submittedName>
</protein>
<sequence length="51" mass="5482">MRTFDGWVSPHHALTAYVAGACHYTSAFSNAKRIISAIPPSGQSSGHKYCT</sequence>
<gene>
    <name evidence="1" type="ORF">BDV24DRAFT_133345</name>
</gene>
<accession>A0A5N6Y8G1</accession>
<dbReference type="AlphaFoldDB" id="A0A5N6Y8G1"/>
<dbReference type="PROSITE" id="PS51257">
    <property type="entry name" value="PROKAR_LIPOPROTEIN"/>
    <property type="match status" value="1"/>
</dbReference>
<organism evidence="1">
    <name type="scientific">Aspergillus arachidicola</name>
    <dbReference type="NCBI Taxonomy" id="656916"/>
    <lineage>
        <taxon>Eukaryota</taxon>
        <taxon>Fungi</taxon>
        <taxon>Dikarya</taxon>
        <taxon>Ascomycota</taxon>
        <taxon>Pezizomycotina</taxon>
        <taxon>Eurotiomycetes</taxon>
        <taxon>Eurotiomycetidae</taxon>
        <taxon>Eurotiales</taxon>
        <taxon>Aspergillaceae</taxon>
        <taxon>Aspergillus</taxon>
        <taxon>Aspergillus subgen. Circumdati</taxon>
    </lineage>
</organism>
<name>A0A5N6Y8G1_9EURO</name>
<dbReference type="Proteomes" id="UP000325558">
    <property type="component" value="Unassembled WGS sequence"/>
</dbReference>
<dbReference type="EMBL" id="ML737145">
    <property type="protein sequence ID" value="KAE8340756.1"/>
    <property type="molecule type" value="Genomic_DNA"/>
</dbReference>
<evidence type="ECO:0000313" key="1">
    <source>
        <dbReference type="EMBL" id="KAE8340756.1"/>
    </source>
</evidence>
<proteinExistence type="predicted"/>